<comment type="similarity">
    <text evidence="1">Belongs to the LysR transcriptional regulatory family.</text>
</comment>
<dbReference type="Gene3D" id="3.40.190.10">
    <property type="entry name" value="Periplasmic binding protein-like II"/>
    <property type="match status" value="2"/>
</dbReference>
<dbReference type="Gene3D" id="1.10.10.10">
    <property type="entry name" value="Winged helix-like DNA-binding domain superfamily/Winged helix DNA-binding domain"/>
    <property type="match status" value="1"/>
</dbReference>
<keyword evidence="2" id="KW-0805">Transcription regulation</keyword>
<dbReference type="Pfam" id="PF00126">
    <property type="entry name" value="HTH_1"/>
    <property type="match status" value="1"/>
</dbReference>
<dbReference type="RefSeq" id="WP_186502140.1">
    <property type="nucleotide sequence ID" value="NZ_JACOGK010000004.1"/>
</dbReference>
<dbReference type="PANTHER" id="PTHR30346">
    <property type="entry name" value="TRANSCRIPTIONAL DUAL REGULATOR HCAR-RELATED"/>
    <property type="match status" value="1"/>
</dbReference>
<keyword evidence="4" id="KW-0804">Transcription</keyword>
<dbReference type="Pfam" id="PF03466">
    <property type="entry name" value="LysR_substrate"/>
    <property type="match status" value="1"/>
</dbReference>
<keyword evidence="7" id="KW-1185">Reference proteome</keyword>
<name>A0ABR6VFS8_9FIRM</name>
<dbReference type="PROSITE" id="PS50931">
    <property type="entry name" value="HTH_LYSR"/>
    <property type="match status" value="1"/>
</dbReference>
<dbReference type="Proteomes" id="UP000606870">
    <property type="component" value="Unassembled WGS sequence"/>
</dbReference>
<protein>
    <submittedName>
        <fullName evidence="6">LysR family transcriptional regulator</fullName>
    </submittedName>
</protein>
<dbReference type="InterPro" id="IPR000847">
    <property type="entry name" value="LysR_HTH_N"/>
</dbReference>
<keyword evidence="3" id="KW-0238">DNA-binding</keyword>
<evidence type="ECO:0000256" key="3">
    <source>
        <dbReference type="ARBA" id="ARBA00023125"/>
    </source>
</evidence>
<reference evidence="6 7" key="1">
    <citation type="submission" date="2020-08" db="EMBL/GenBank/DDBJ databases">
        <authorList>
            <person name="Liu C."/>
            <person name="Sun Q."/>
        </authorList>
    </citation>
    <scope>NUCLEOTIDE SEQUENCE [LARGE SCALE GENOMIC DNA]</scope>
    <source>
        <strain evidence="6 7">NSJ-59</strain>
    </source>
</reference>
<organism evidence="6 7">
    <name type="scientific">Megasphaera hominis</name>
    <dbReference type="NCBI Taxonomy" id="159836"/>
    <lineage>
        <taxon>Bacteria</taxon>
        <taxon>Bacillati</taxon>
        <taxon>Bacillota</taxon>
        <taxon>Negativicutes</taxon>
        <taxon>Veillonellales</taxon>
        <taxon>Veillonellaceae</taxon>
        <taxon>Megasphaera</taxon>
    </lineage>
</organism>
<dbReference type="SUPFAM" id="SSF53850">
    <property type="entry name" value="Periplasmic binding protein-like II"/>
    <property type="match status" value="1"/>
</dbReference>
<dbReference type="InterPro" id="IPR036388">
    <property type="entry name" value="WH-like_DNA-bd_sf"/>
</dbReference>
<dbReference type="InterPro" id="IPR005119">
    <property type="entry name" value="LysR_subst-bd"/>
</dbReference>
<dbReference type="CDD" id="cd05466">
    <property type="entry name" value="PBP2_LTTR_substrate"/>
    <property type="match status" value="1"/>
</dbReference>
<proteinExistence type="inferred from homology"/>
<evidence type="ECO:0000256" key="4">
    <source>
        <dbReference type="ARBA" id="ARBA00023163"/>
    </source>
</evidence>
<evidence type="ECO:0000313" key="6">
    <source>
        <dbReference type="EMBL" id="MBC3536056.1"/>
    </source>
</evidence>
<dbReference type="EMBL" id="JACOGK010000004">
    <property type="protein sequence ID" value="MBC3536056.1"/>
    <property type="molecule type" value="Genomic_DNA"/>
</dbReference>
<dbReference type="SUPFAM" id="SSF46785">
    <property type="entry name" value="Winged helix' DNA-binding domain"/>
    <property type="match status" value="1"/>
</dbReference>
<evidence type="ECO:0000313" key="7">
    <source>
        <dbReference type="Proteomes" id="UP000606870"/>
    </source>
</evidence>
<dbReference type="PRINTS" id="PR00039">
    <property type="entry name" value="HTHLYSR"/>
</dbReference>
<evidence type="ECO:0000256" key="2">
    <source>
        <dbReference type="ARBA" id="ARBA00023015"/>
    </source>
</evidence>
<gene>
    <name evidence="6" type="ORF">H8J70_02130</name>
</gene>
<evidence type="ECO:0000256" key="1">
    <source>
        <dbReference type="ARBA" id="ARBA00009437"/>
    </source>
</evidence>
<evidence type="ECO:0000259" key="5">
    <source>
        <dbReference type="PROSITE" id="PS50931"/>
    </source>
</evidence>
<sequence length="294" mass="34321">MIKQMRYFQAVVRCRNFTEAAEECNISQSAVSQQIQALERELGVKLLNRDRRKFSLTPAGEHFYRKSLILIHDFDRLCEETKLLDQGIKQVFTVGYPRQYHGTELQQIIPEFRQKYPHLPLYLVSGTHDDLYNLLREGKADLVFNDLRRQPADKYVNQFLIQEKVYVELPETSYLGQLSDITMDDLKNTPCIIITTPAQQSDDEAFYRDYFGVQGDFVQAANLEEAQLFVLSNRGYYLSECRQPVNADNSGIQLLPLMKDGKQVTRDYYAFWNNEQTEEYIADFVAMFEEKLGK</sequence>
<dbReference type="PANTHER" id="PTHR30346:SF28">
    <property type="entry name" value="HTH-TYPE TRANSCRIPTIONAL REGULATOR CYNR"/>
    <property type="match status" value="1"/>
</dbReference>
<comment type="caution">
    <text evidence="6">The sequence shown here is derived from an EMBL/GenBank/DDBJ whole genome shotgun (WGS) entry which is preliminary data.</text>
</comment>
<dbReference type="InterPro" id="IPR036390">
    <property type="entry name" value="WH_DNA-bd_sf"/>
</dbReference>
<feature type="domain" description="HTH lysR-type" evidence="5">
    <location>
        <begin position="1"/>
        <end position="57"/>
    </location>
</feature>
<accession>A0ABR6VFS8</accession>